<keyword evidence="2" id="KW-1185">Reference proteome</keyword>
<reference evidence="1 2" key="1">
    <citation type="submission" date="2019-03" db="EMBL/GenBank/DDBJ databases">
        <title>Dyadobacter AR-3-6 sp. nov., isolated from arctic soil.</title>
        <authorList>
            <person name="Chaudhary D.K."/>
        </authorList>
    </citation>
    <scope>NUCLEOTIDE SEQUENCE [LARGE SCALE GENOMIC DNA]</scope>
    <source>
        <strain evidence="1 2">AR-3-6</strain>
    </source>
</reference>
<dbReference type="Proteomes" id="UP000294850">
    <property type="component" value="Unassembled WGS sequence"/>
</dbReference>
<accession>A0A4R5DR94</accession>
<dbReference type="RefSeq" id="WP_131959324.1">
    <property type="nucleotide sequence ID" value="NZ_SMFL01000005.1"/>
</dbReference>
<proteinExistence type="predicted"/>
<dbReference type="AlphaFoldDB" id="A0A4R5DR94"/>
<evidence type="ECO:0000313" key="2">
    <source>
        <dbReference type="Proteomes" id="UP000294850"/>
    </source>
</evidence>
<sequence length="92" mass="10856">MENSIVQFQTRILLDKRVSVWHIGTYLALLHLLRQNQGVNPITISRKILMPIARIKSIPTYHKYMTDLVRFGYIHYHPSYHPKQASKVFIIP</sequence>
<comment type="caution">
    <text evidence="1">The sequence shown here is derived from an EMBL/GenBank/DDBJ whole genome shotgun (WGS) entry which is preliminary data.</text>
</comment>
<dbReference type="EMBL" id="SMFL01000005">
    <property type="protein sequence ID" value="TDE14740.1"/>
    <property type="molecule type" value="Genomic_DNA"/>
</dbReference>
<protein>
    <recommendedName>
        <fullName evidence="3">Transcriptional regulator</fullName>
    </recommendedName>
</protein>
<gene>
    <name evidence="1" type="ORF">E0F88_16265</name>
</gene>
<evidence type="ECO:0000313" key="1">
    <source>
        <dbReference type="EMBL" id="TDE14740.1"/>
    </source>
</evidence>
<evidence type="ECO:0008006" key="3">
    <source>
        <dbReference type="Google" id="ProtNLM"/>
    </source>
</evidence>
<dbReference type="OrthoDB" id="1442826at2"/>
<name>A0A4R5DR94_9BACT</name>
<organism evidence="1 2">
    <name type="scientific">Dyadobacter psychrotolerans</name>
    <dbReference type="NCBI Taxonomy" id="2541721"/>
    <lineage>
        <taxon>Bacteria</taxon>
        <taxon>Pseudomonadati</taxon>
        <taxon>Bacteroidota</taxon>
        <taxon>Cytophagia</taxon>
        <taxon>Cytophagales</taxon>
        <taxon>Spirosomataceae</taxon>
        <taxon>Dyadobacter</taxon>
    </lineage>
</organism>